<proteinExistence type="predicted"/>
<dbReference type="AlphaFoldDB" id="A0A2A6BI04"/>
<protein>
    <submittedName>
        <fullName evidence="1">Uncharacterized protein</fullName>
    </submittedName>
</protein>
<sequence length="182" mass="20551">MNGSGHMRMPSVTDCLSCLQVKPVTAAVGSIQSLPPISGPTGDRRQSIALVPEDSQNRTVKRDFIGELRAGRCGYVSLLDSNLWEWARTTCLRCRLGKHLRNPRTRGRPCDRTRMRRSADTDPDCRILSRREGQALVLSAHSPQNAWRYADEKKRGCGSGLPHPEQSRDWIRPYFAILPWLL</sequence>
<accession>A0A8R1UX57</accession>
<dbReference type="EnsemblMetazoa" id="PPA42853.1">
    <property type="protein sequence ID" value="PPA42853.1"/>
    <property type="gene ID" value="WBGene00281222"/>
</dbReference>
<gene>
    <name evidence="1" type="primary">WBGene00281222</name>
</gene>
<keyword evidence="2" id="KW-1185">Reference proteome</keyword>
<reference evidence="1" key="2">
    <citation type="submission" date="2022-06" db="UniProtKB">
        <authorList>
            <consortium name="EnsemblMetazoa"/>
        </authorList>
    </citation>
    <scope>IDENTIFICATION</scope>
    <source>
        <strain evidence="1">PS312</strain>
    </source>
</reference>
<evidence type="ECO:0000313" key="1">
    <source>
        <dbReference type="EnsemblMetazoa" id="PPA42853.1"/>
    </source>
</evidence>
<evidence type="ECO:0000313" key="2">
    <source>
        <dbReference type="Proteomes" id="UP000005239"/>
    </source>
</evidence>
<organism evidence="1 2">
    <name type="scientific">Pristionchus pacificus</name>
    <name type="common">Parasitic nematode worm</name>
    <dbReference type="NCBI Taxonomy" id="54126"/>
    <lineage>
        <taxon>Eukaryota</taxon>
        <taxon>Metazoa</taxon>
        <taxon>Ecdysozoa</taxon>
        <taxon>Nematoda</taxon>
        <taxon>Chromadorea</taxon>
        <taxon>Rhabditida</taxon>
        <taxon>Rhabditina</taxon>
        <taxon>Diplogasteromorpha</taxon>
        <taxon>Diplogasteroidea</taxon>
        <taxon>Neodiplogasteridae</taxon>
        <taxon>Pristionchus</taxon>
    </lineage>
</organism>
<reference evidence="2" key="1">
    <citation type="journal article" date="2008" name="Nat. Genet.">
        <title>The Pristionchus pacificus genome provides a unique perspective on nematode lifestyle and parasitism.</title>
        <authorList>
            <person name="Dieterich C."/>
            <person name="Clifton S.W."/>
            <person name="Schuster L.N."/>
            <person name="Chinwalla A."/>
            <person name="Delehaunty K."/>
            <person name="Dinkelacker I."/>
            <person name="Fulton L."/>
            <person name="Fulton R."/>
            <person name="Godfrey J."/>
            <person name="Minx P."/>
            <person name="Mitreva M."/>
            <person name="Roeseler W."/>
            <person name="Tian H."/>
            <person name="Witte H."/>
            <person name="Yang S.P."/>
            <person name="Wilson R.K."/>
            <person name="Sommer R.J."/>
        </authorList>
    </citation>
    <scope>NUCLEOTIDE SEQUENCE [LARGE SCALE GENOMIC DNA]</scope>
    <source>
        <strain evidence="2">PS312</strain>
    </source>
</reference>
<accession>A0A2A6BI04</accession>
<name>A0A2A6BI04_PRIPA</name>
<dbReference type="Proteomes" id="UP000005239">
    <property type="component" value="Unassembled WGS sequence"/>
</dbReference>